<accession>A0A178Y555</accession>
<evidence type="ECO:0000313" key="2">
    <source>
        <dbReference type="EMBL" id="OAP42700.1"/>
    </source>
</evidence>
<proteinExistence type="predicted"/>
<evidence type="ECO:0000313" key="3">
    <source>
        <dbReference type="Proteomes" id="UP000094025"/>
    </source>
</evidence>
<dbReference type="RefSeq" id="WP_064240535.1">
    <property type="nucleotide sequence ID" value="NZ_LPUX01000050.1"/>
</dbReference>
<dbReference type="EMBL" id="LPUX01000050">
    <property type="protein sequence ID" value="OAP42700.1"/>
    <property type="molecule type" value="Genomic_DNA"/>
</dbReference>
<reference evidence="2 3" key="1">
    <citation type="journal article" date="2016" name="Int. J. Syst. Evol. Microbiol.">
        <title>Ensifer glycinis sp. nov., an novel rhizobial species associated with Glycine spp.</title>
        <authorList>
            <person name="Yan H."/>
            <person name="Yan J."/>
            <person name="Sui X.H."/>
            <person name="Wang E.T."/>
            <person name="Chen W.X."/>
            <person name="Zhang X.X."/>
            <person name="Chen W.F."/>
        </authorList>
    </citation>
    <scope>NUCLEOTIDE SEQUENCE [LARGE SCALE GENOMIC DNA]</scope>
    <source>
        <strain evidence="2 3">CCBAU 23380</strain>
    </source>
</reference>
<gene>
    <name evidence="2" type="ORF">AU381_16150</name>
</gene>
<organism evidence="2 3">
    <name type="scientific">Sinorhizobium glycinis</name>
    <dbReference type="NCBI Taxonomy" id="1472378"/>
    <lineage>
        <taxon>Bacteria</taxon>
        <taxon>Pseudomonadati</taxon>
        <taxon>Pseudomonadota</taxon>
        <taxon>Alphaproteobacteria</taxon>
        <taxon>Hyphomicrobiales</taxon>
        <taxon>Rhizobiaceae</taxon>
        <taxon>Sinorhizobium/Ensifer group</taxon>
        <taxon>Sinorhizobium</taxon>
    </lineage>
</organism>
<comment type="caution">
    <text evidence="2">The sequence shown here is derived from an EMBL/GenBank/DDBJ whole genome shotgun (WGS) entry which is preliminary data.</text>
</comment>
<feature type="domain" description="Xylose isomerase-like TIM barrel" evidence="1">
    <location>
        <begin position="24"/>
        <end position="237"/>
    </location>
</feature>
<dbReference type="Gene3D" id="3.20.20.150">
    <property type="entry name" value="Divalent-metal-dependent TIM barrel enzymes"/>
    <property type="match status" value="1"/>
</dbReference>
<protein>
    <submittedName>
        <fullName evidence="2">Xylose isomerase</fullName>
    </submittedName>
</protein>
<dbReference type="AlphaFoldDB" id="A0A178Y555"/>
<dbReference type="InterPro" id="IPR036237">
    <property type="entry name" value="Xyl_isomerase-like_sf"/>
</dbReference>
<dbReference type="Pfam" id="PF01261">
    <property type="entry name" value="AP_endonuc_2"/>
    <property type="match status" value="1"/>
</dbReference>
<dbReference type="InterPro" id="IPR013022">
    <property type="entry name" value="Xyl_isomerase-like_TIM-brl"/>
</dbReference>
<dbReference type="STRING" id="1472378.AU381_16150"/>
<dbReference type="GO" id="GO:0016853">
    <property type="term" value="F:isomerase activity"/>
    <property type="evidence" value="ECO:0007669"/>
    <property type="project" value="UniProtKB-KW"/>
</dbReference>
<evidence type="ECO:0000259" key="1">
    <source>
        <dbReference type="Pfam" id="PF01261"/>
    </source>
</evidence>
<keyword evidence="3" id="KW-1185">Reference proteome</keyword>
<sequence>MKDVSFQLYSARNFPPLAEVLSALGEAGYTQVEGYGALYASLTDGEIAGFKSGLDRHGLTMPTAHFGIDMLETDPGRVLKIAQTLGIRAVYCPYLMPDQRPTDATGWRAFGARLQAAGKPFRDAGLDFGWHNHDFEFFPVADGSVPLDLIFAGGPELSWEADIAWIVRGSADPFAWISKYRSRITAVHVKDIAPKGENASEDGWADVGQGTLDWKALIQALSMTSAKYFIAEHDNPSDFRRFAKRSLASIQSY</sequence>
<name>A0A178Y555_9HYPH</name>
<keyword evidence="2" id="KW-0413">Isomerase</keyword>
<dbReference type="OrthoDB" id="9798407at2"/>
<dbReference type="SUPFAM" id="SSF51658">
    <property type="entry name" value="Xylose isomerase-like"/>
    <property type="match status" value="1"/>
</dbReference>
<dbReference type="PANTHER" id="PTHR12110:SF41">
    <property type="entry name" value="INOSOSE DEHYDRATASE"/>
    <property type="match status" value="1"/>
</dbReference>
<dbReference type="InterPro" id="IPR050312">
    <property type="entry name" value="IolE/XylAMocC-like"/>
</dbReference>
<dbReference type="PANTHER" id="PTHR12110">
    <property type="entry name" value="HYDROXYPYRUVATE ISOMERASE"/>
    <property type="match status" value="1"/>
</dbReference>
<dbReference type="Proteomes" id="UP000094025">
    <property type="component" value="Unassembled WGS sequence"/>
</dbReference>